<evidence type="ECO:0000313" key="2">
    <source>
        <dbReference type="Proteomes" id="UP000218890"/>
    </source>
</evidence>
<dbReference type="AlphaFoldDB" id="A0A0X8XB30"/>
<accession>A0A0X8XB30</accession>
<sequence>MRVFKNKLMSLYIVTVSLTFILLASSCGLFDREPEEDPLKEELTEREYARLQDAREFVDAVDPLHDIELHEDSSKIQVAVSELAEPVIFRIPVASLSEVMSVELSVEQAGLERILAPSADYFWNDPLNELIVMIRPIGVYMIDSPARYSLTISGSGKDYDGDGNEFRVQSEYRDFEFYWQPMQKNDETDVLTYKYSADPVSEQIDLLLDSDLERLRHELSTTNLDRYPEEYREKLEKIRDEIYE</sequence>
<evidence type="ECO:0008006" key="3">
    <source>
        <dbReference type="Google" id="ProtNLM"/>
    </source>
</evidence>
<name>A0A0X8XB30_HALHR</name>
<evidence type="ECO:0000313" key="1">
    <source>
        <dbReference type="EMBL" id="BAU56589.1"/>
    </source>
</evidence>
<organism evidence="1 2">
    <name type="scientific">Halorhodospira halochloris</name>
    <name type="common">Ectothiorhodospira halochloris</name>
    <dbReference type="NCBI Taxonomy" id="1052"/>
    <lineage>
        <taxon>Bacteria</taxon>
        <taxon>Pseudomonadati</taxon>
        <taxon>Pseudomonadota</taxon>
        <taxon>Gammaproteobacteria</taxon>
        <taxon>Chromatiales</taxon>
        <taxon>Ectothiorhodospiraceae</taxon>
        <taxon>Halorhodospira</taxon>
    </lineage>
</organism>
<dbReference type="KEGG" id="hhk:HH1059_25120"/>
<dbReference type="RefSeq" id="WP_096406643.1">
    <property type="nucleotide sequence ID" value="NZ_AP017372.2"/>
</dbReference>
<reference evidence="1" key="1">
    <citation type="submission" date="2016-02" db="EMBL/GenBank/DDBJ databases">
        <title>Halorhodospira halochloris DSM-1059 complete genome, version 2.</title>
        <authorList>
            <person name="Tsukatani Y."/>
        </authorList>
    </citation>
    <scope>NUCLEOTIDE SEQUENCE</scope>
    <source>
        <strain evidence="1">DSM 1059</strain>
    </source>
</reference>
<gene>
    <name evidence="1" type="ORF">HH1059_25120</name>
</gene>
<dbReference type="PROSITE" id="PS51257">
    <property type="entry name" value="PROKAR_LIPOPROTEIN"/>
    <property type="match status" value="1"/>
</dbReference>
<proteinExistence type="predicted"/>
<keyword evidence="2" id="KW-1185">Reference proteome</keyword>
<dbReference type="EMBL" id="AP017372">
    <property type="protein sequence ID" value="BAU56589.1"/>
    <property type="molecule type" value="Genomic_DNA"/>
</dbReference>
<dbReference type="Proteomes" id="UP000218890">
    <property type="component" value="Chromosome"/>
</dbReference>
<protein>
    <recommendedName>
        <fullName evidence="3">Lipoprotein</fullName>
    </recommendedName>
</protein>